<dbReference type="SUPFAM" id="SSF160350">
    <property type="entry name" value="Rnp2-like"/>
    <property type="match status" value="1"/>
</dbReference>
<keyword evidence="4 6" id="KW-0539">Nucleus</keyword>
<comment type="similarity">
    <text evidence="1 6">Belongs to the eukaryotic/archaeal RNase P protein component 2 family.</text>
</comment>
<dbReference type="PANTHER" id="PTHR48414">
    <property type="entry name" value="POP5 HOMOLOG, RIBONUCLEASE P_MRP SUBUNIT"/>
    <property type="match status" value="1"/>
</dbReference>
<gene>
    <name evidence="7" type="ORF">LSINAPIS_LOCUS13187</name>
</gene>
<dbReference type="AlphaFoldDB" id="A0A5E4R1E7"/>
<organism evidence="7 8">
    <name type="scientific">Leptidea sinapis</name>
    <dbReference type="NCBI Taxonomy" id="189913"/>
    <lineage>
        <taxon>Eukaryota</taxon>
        <taxon>Metazoa</taxon>
        <taxon>Ecdysozoa</taxon>
        <taxon>Arthropoda</taxon>
        <taxon>Hexapoda</taxon>
        <taxon>Insecta</taxon>
        <taxon>Pterygota</taxon>
        <taxon>Neoptera</taxon>
        <taxon>Endopterygota</taxon>
        <taxon>Lepidoptera</taxon>
        <taxon>Glossata</taxon>
        <taxon>Ditrysia</taxon>
        <taxon>Papilionoidea</taxon>
        <taxon>Pieridae</taxon>
        <taxon>Dismorphiinae</taxon>
        <taxon>Leptidea</taxon>
    </lineage>
</organism>
<evidence type="ECO:0000256" key="2">
    <source>
        <dbReference type="ARBA" id="ARBA00022552"/>
    </source>
</evidence>
<evidence type="ECO:0000256" key="1">
    <source>
        <dbReference type="ARBA" id="ARBA00010800"/>
    </source>
</evidence>
<name>A0A5E4R1E7_9NEOP</name>
<evidence type="ECO:0000256" key="3">
    <source>
        <dbReference type="ARBA" id="ARBA00022694"/>
    </source>
</evidence>
<dbReference type="Pfam" id="PF01900">
    <property type="entry name" value="RNase_P_Rpp14"/>
    <property type="match status" value="1"/>
</dbReference>
<dbReference type="Gene3D" id="3.30.70.3250">
    <property type="entry name" value="Ribonuclease P, Pop5 subunit"/>
    <property type="match status" value="1"/>
</dbReference>
<evidence type="ECO:0000256" key="5">
    <source>
        <dbReference type="ARBA" id="ARBA00044198"/>
    </source>
</evidence>
<sequence length="158" mass="18084">MVRFKNRYITIEVCSSEVPENKPLALKSYLFHEALMDKIQQLHGDFGIAAVRTGLLTKYCNENTRIAIIRCRHGPHKFVTSALPFLTKVGKLDVTLRTLHVGATLKHSFVFIQKHQRSYLDLMWSKLKTDDERKALEAAVLDFTKTDVSLNKEGLLKL</sequence>
<dbReference type="InterPro" id="IPR016819">
    <property type="entry name" value="RNase_P/MRP_POP5"/>
</dbReference>
<dbReference type="PIRSF" id="PIRSF023803">
    <property type="entry name" value="Ribonuclease_P_prd"/>
    <property type="match status" value="1"/>
</dbReference>
<accession>A0A5E4R1E7</accession>
<comment type="function">
    <text evidence="6">Component of ribonuclease P, a protein complex that generates mature tRNA molecules by cleaving their 5'-ends.</text>
</comment>
<dbReference type="PANTHER" id="PTHR48414:SF1">
    <property type="entry name" value="POP5 HOMOLOG, RIBONUCLEASE P_MRP SUBUNIT"/>
    <property type="match status" value="1"/>
</dbReference>
<dbReference type="Proteomes" id="UP000324832">
    <property type="component" value="Unassembled WGS sequence"/>
</dbReference>
<dbReference type="GO" id="GO:0033204">
    <property type="term" value="F:ribonuclease P RNA binding"/>
    <property type="evidence" value="ECO:0007669"/>
    <property type="project" value="InterPro"/>
</dbReference>
<keyword evidence="2" id="KW-0698">rRNA processing</keyword>
<reference evidence="7 8" key="1">
    <citation type="submission" date="2017-07" db="EMBL/GenBank/DDBJ databases">
        <authorList>
            <person name="Talla V."/>
            <person name="Backstrom N."/>
        </authorList>
    </citation>
    <scope>NUCLEOTIDE SEQUENCE [LARGE SCALE GENOMIC DNA]</scope>
</reference>
<dbReference type="InterPro" id="IPR038085">
    <property type="entry name" value="Rnp2-like_sf"/>
</dbReference>
<evidence type="ECO:0000256" key="4">
    <source>
        <dbReference type="ARBA" id="ARBA00023242"/>
    </source>
</evidence>
<evidence type="ECO:0000313" key="7">
    <source>
        <dbReference type="EMBL" id="VVD03133.1"/>
    </source>
</evidence>
<keyword evidence="8" id="KW-1185">Reference proteome</keyword>
<dbReference type="GO" id="GO:0030677">
    <property type="term" value="C:ribonuclease P complex"/>
    <property type="evidence" value="ECO:0007669"/>
    <property type="project" value="InterPro"/>
</dbReference>
<dbReference type="GO" id="GO:0006364">
    <property type="term" value="P:rRNA processing"/>
    <property type="evidence" value="ECO:0007669"/>
    <property type="project" value="UniProtKB-KW"/>
</dbReference>
<evidence type="ECO:0000256" key="6">
    <source>
        <dbReference type="PIRNR" id="PIRNR023803"/>
    </source>
</evidence>
<evidence type="ECO:0000313" key="8">
    <source>
        <dbReference type="Proteomes" id="UP000324832"/>
    </source>
</evidence>
<protein>
    <recommendedName>
        <fullName evidence="5 6">Ribonuclease P/MRP protein subunit POP5</fullName>
    </recommendedName>
</protein>
<proteinExistence type="inferred from homology"/>
<dbReference type="GO" id="GO:0005730">
    <property type="term" value="C:nucleolus"/>
    <property type="evidence" value="ECO:0007669"/>
    <property type="project" value="UniProtKB-SubCell"/>
</dbReference>
<comment type="subcellular location">
    <subcellularLocation>
        <location evidence="6">Nucleus</location>
        <location evidence="6">Nucleolus</location>
    </subcellularLocation>
</comment>
<dbReference type="EMBL" id="FZQP02006654">
    <property type="protein sequence ID" value="VVD03133.1"/>
    <property type="molecule type" value="Genomic_DNA"/>
</dbReference>
<keyword evidence="3 6" id="KW-0819">tRNA processing</keyword>
<dbReference type="GO" id="GO:0001682">
    <property type="term" value="P:tRNA 5'-leader removal"/>
    <property type="evidence" value="ECO:0007669"/>
    <property type="project" value="InterPro"/>
</dbReference>
<dbReference type="InterPro" id="IPR002759">
    <property type="entry name" value="Pop5/Rpp14/Rnp2-like"/>
</dbReference>